<organism evidence="2 3">
    <name type="scientific">Mycena pura</name>
    <dbReference type="NCBI Taxonomy" id="153505"/>
    <lineage>
        <taxon>Eukaryota</taxon>
        <taxon>Fungi</taxon>
        <taxon>Dikarya</taxon>
        <taxon>Basidiomycota</taxon>
        <taxon>Agaricomycotina</taxon>
        <taxon>Agaricomycetes</taxon>
        <taxon>Agaricomycetidae</taxon>
        <taxon>Agaricales</taxon>
        <taxon>Marasmiineae</taxon>
        <taxon>Mycenaceae</taxon>
        <taxon>Mycena</taxon>
    </lineage>
</organism>
<gene>
    <name evidence="2" type="ORF">GGX14DRAFT_395707</name>
</gene>
<evidence type="ECO:0000313" key="3">
    <source>
        <dbReference type="Proteomes" id="UP001219525"/>
    </source>
</evidence>
<evidence type="ECO:0000313" key="2">
    <source>
        <dbReference type="EMBL" id="KAJ7208557.1"/>
    </source>
</evidence>
<dbReference type="Proteomes" id="UP001219525">
    <property type="component" value="Unassembled WGS sequence"/>
</dbReference>
<accession>A0AAD6Y9E7</accession>
<protein>
    <submittedName>
        <fullName evidence="2">Uncharacterized protein</fullName>
    </submittedName>
</protein>
<reference evidence="2" key="1">
    <citation type="submission" date="2023-03" db="EMBL/GenBank/DDBJ databases">
        <title>Massive genome expansion in bonnet fungi (Mycena s.s.) driven by repeated elements and novel gene families across ecological guilds.</title>
        <authorList>
            <consortium name="Lawrence Berkeley National Laboratory"/>
            <person name="Harder C.B."/>
            <person name="Miyauchi S."/>
            <person name="Viragh M."/>
            <person name="Kuo A."/>
            <person name="Thoen E."/>
            <person name="Andreopoulos B."/>
            <person name="Lu D."/>
            <person name="Skrede I."/>
            <person name="Drula E."/>
            <person name="Henrissat B."/>
            <person name="Morin E."/>
            <person name="Kohler A."/>
            <person name="Barry K."/>
            <person name="LaButti K."/>
            <person name="Morin E."/>
            <person name="Salamov A."/>
            <person name="Lipzen A."/>
            <person name="Mereny Z."/>
            <person name="Hegedus B."/>
            <person name="Baldrian P."/>
            <person name="Stursova M."/>
            <person name="Weitz H."/>
            <person name="Taylor A."/>
            <person name="Grigoriev I.V."/>
            <person name="Nagy L.G."/>
            <person name="Martin F."/>
            <person name="Kauserud H."/>
        </authorList>
    </citation>
    <scope>NUCLEOTIDE SEQUENCE</scope>
    <source>
        <strain evidence="2">9144</strain>
    </source>
</reference>
<dbReference type="EMBL" id="JARJCW010000033">
    <property type="protein sequence ID" value="KAJ7208557.1"/>
    <property type="molecule type" value="Genomic_DNA"/>
</dbReference>
<evidence type="ECO:0000256" key="1">
    <source>
        <dbReference type="SAM" id="MobiDB-lite"/>
    </source>
</evidence>
<keyword evidence="3" id="KW-1185">Reference proteome</keyword>
<sequence length="267" mass="27919">MPRSKCPVGAVRSTFAAANEVQLPSSGSYLCRQTLEKDAVFDPYPAVILPFPQAARISADCDTGPYASAGLALGEHGSVDVDTGGIMDGNSNTTIPLSIGLNFGKLVEHMYASPELILGSLQCKYANVGDSEVAPTAVIMASSNAQSVNGDTISGDDYMSGLGVLRPSSSSEQKTSYSEVSESPTIPSTVFRHSAQTYYSYINLSEGTWLLAVPVGPGRRDSRHPSSARPVATSTGSRDGMVTGRVPVMTVRRMTAVDGSTGWAGQG</sequence>
<dbReference type="AlphaFoldDB" id="A0AAD6Y9E7"/>
<proteinExistence type="predicted"/>
<feature type="region of interest" description="Disordered" evidence="1">
    <location>
        <begin position="217"/>
        <end position="242"/>
    </location>
</feature>
<comment type="caution">
    <text evidence="2">The sequence shown here is derived from an EMBL/GenBank/DDBJ whole genome shotgun (WGS) entry which is preliminary data.</text>
</comment>
<name>A0AAD6Y9E7_9AGAR</name>